<dbReference type="Proteomes" id="UP000078368">
    <property type="component" value="Unassembled WGS sequence"/>
</dbReference>
<dbReference type="EMBL" id="LVZK01000002">
    <property type="protein sequence ID" value="OAP85542.1"/>
    <property type="molecule type" value="Genomic_DNA"/>
</dbReference>
<dbReference type="SUPFAM" id="SSF46689">
    <property type="entry name" value="Homeodomain-like"/>
    <property type="match status" value="2"/>
</dbReference>
<keyword evidence="2" id="KW-0804">Transcription</keyword>
<dbReference type="Gene3D" id="3.40.50.880">
    <property type="match status" value="1"/>
</dbReference>
<reference evidence="4 5" key="1">
    <citation type="submission" date="2016-04" db="EMBL/GenBank/DDBJ databases">
        <title>Peptidophaga gingivicola gen. nov., sp. nov., isolated from human subgingival plaque.</title>
        <authorList>
            <person name="Beall C.J."/>
            <person name="Mokrzan E.M."/>
            <person name="Griffen A.L."/>
            <person name="Leys E.J."/>
        </authorList>
    </citation>
    <scope>NUCLEOTIDE SEQUENCE [LARGE SCALE GENOMIC DNA]</scope>
    <source>
        <strain evidence="4 5">BA112</strain>
    </source>
</reference>
<dbReference type="InterPro" id="IPR002818">
    <property type="entry name" value="DJ-1/PfpI"/>
</dbReference>
<name>A0A179B1H5_9ACTO</name>
<dbReference type="Pfam" id="PF12833">
    <property type="entry name" value="HTH_18"/>
    <property type="match status" value="1"/>
</dbReference>
<evidence type="ECO:0000313" key="4">
    <source>
        <dbReference type="EMBL" id="OAP85542.1"/>
    </source>
</evidence>
<dbReference type="GO" id="GO:0043565">
    <property type="term" value="F:sequence-specific DNA binding"/>
    <property type="evidence" value="ECO:0007669"/>
    <property type="project" value="InterPro"/>
</dbReference>
<dbReference type="PANTHER" id="PTHR43130">
    <property type="entry name" value="ARAC-FAMILY TRANSCRIPTIONAL REGULATOR"/>
    <property type="match status" value="1"/>
</dbReference>
<comment type="caution">
    <text evidence="4">The sequence shown here is derived from an EMBL/GenBank/DDBJ whole genome shotgun (WGS) entry which is preliminary data.</text>
</comment>
<dbReference type="GO" id="GO:0003700">
    <property type="term" value="F:DNA-binding transcription factor activity"/>
    <property type="evidence" value="ECO:0007669"/>
    <property type="project" value="InterPro"/>
</dbReference>
<gene>
    <name evidence="4" type="ORF">A4H34_08025</name>
</gene>
<evidence type="ECO:0000256" key="1">
    <source>
        <dbReference type="ARBA" id="ARBA00023015"/>
    </source>
</evidence>
<proteinExistence type="predicted"/>
<sequence length="356" mass="37507">MVLLPGMRGFDLCAALEVFGGDRRDRGVPLNDVAAVSPSPEPELEGGLRIRALPLQEADGSDLLVIPGFADPLGAVDPDVVRAVSGGGGVVPSAAAREDAARPGTARSGVVRDDVERAAALVLRLHSSGTHIASLCTGAFLLAATGLLDGADATTHWRFCDELQRLHKRVRVDPKVLYTHDAARRLWTSAGVAAGIDACLAILAQECGSAAAAAVARSMVLPAVRPGGQAQFIPPLRGETEGRASEGEELRAAILRDLAAPWTAQTMADCAHTSPRTLHRRFLAETGMPPIRWLISRRVAAAQELLETTALGVEQIASRVGFGGAVSMRKHFVASVGVPPIEYRRAFQRDGAASHR</sequence>
<dbReference type="STRING" id="1823756.A4H34_08025"/>
<protein>
    <recommendedName>
        <fullName evidence="3">HTH araC/xylS-type domain-containing protein</fullName>
    </recommendedName>
</protein>
<evidence type="ECO:0000259" key="3">
    <source>
        <dbReference type="PROSITE" id="PS01124"/>
    </source>
</evidence>
<dbReference type="InterPro" id="IPR052158">
    <property type="entry name" value="INH-QAR"/>
</dbReference>
<evidence type="ECO:0000256" key="2">
    <source>
        <dbReference type="ARBA" id="ARBA00023163"/>
    </source>
</evidence>
<dbReference type="Gene3D" id="1.10.10.60">
    <property type="entry name" value="Homeodomain-like"/>
    <property type="match status" value="1"/>
</dbReference>
<keyword evidence="1" id="KW-0805">Transcription regulation</keyword>
<evidence type="ECO:0000313" key="5">
    <source>
        <dbReference type="Proteomes" id="UP000078368"/>
    </source>
</evidence>
<dbReference type="InterPro" id="IPR009057">
    <property type="entry name" value="Homeodomain-like_sf"/>
</dbReference>
<organism evidence="4 5">
    <name type="scientific">Peptidiphaga gingivicola</name>
    <dbReference type="NCBI Taxonomy" id="2741497"/>
    <lineage>
        <taxon>Bacteria</taxon>
        <taxon>Bacillati</taxon>
        <taxon>Actinomycetota</taxon>
        <taxon>Actinomycetes</taxon>
        <taxon>Actinomycetales</taxon>
        <taxon>Actinomycetaceae</taxon>
        <taxon>Peptidiphaga</taxon>
    </lineage>
</organism>
<dbReference type="PANTHER" id="PTHR43130:SF3">
    <property type="entry name" value="HTH-TYPE TRANSCRIPTIONAL REGULATOR RV1931C"/>
    <property type="match status" value="1"/>
</dbReference>
<accession>A0A179B1H5</accession>
<feature type="domain" description="HTH araC/xylS-type" evidence="3">
    <location>
        <begin position="248"/>
        <end position="346"/>
    </location>
</feature>
<dbReference type="PROSITE" id="PS01124">
    <property type="entry name" value="HTH_ARAC_FAMILY_2"/>
    <property type="match status" value="1"/>
</dbReference>
<dbReference type="SMART" id="SM00342">
    <property type="entry name" value="HTH_ARAC"/>
    <property type="match status" value="1"/>
</dbReference>
<keyword evidence="5" id="KW-1185">Reference proteome</keyword>
<dbReference type="AlphaFoldDB" id="A0A179B1H5"/>
<dbReference type="InterPro" id="IPR018060">
    <property type="entry name" value="HTH_AraC"/>
</dbReference>
<dbReference type="InterPro" id="IPR029062">
    <property type="entry name" value="Class_I_gatase-like"/>
</dbReference>
<dbReference type="SUPFAM" id="SSF52317">
    <property type="entry name" value="Class I glutamine amidotransferase-like"/>
    <property type="match status" value="1"/>
</dbReference>
<dbReference type="Pfam" id="PF01965">
    <property type="entry name" value="DJ-1_PfpI"/>
    <property type="match status" value="1"/>
</dbReference>